<organism evidence="1 2">
    <name type="scientific">Coprinopsis marcescibilis</name>
    <name type="common">Agaric fungus</name>
    <name type="synonym">Psathyrella marcescibilis</name>
    <dbReference type="NCBI Taxonomy" id="230819"/>
    <lineage>
        <taxon>Eukaryota</taxon>
        <taxon>Fungi</taxon>
        <taxon>Dikarya</taxon>
        <taxon>Basidiomycota</taxon>
        <taxon>Agaricomycotina</taxon>
        <taxon>Agaricomycetes</taxon>
        <taxon>Agaricomycetidae</taxon>
        <taxon>Agaricales</taxon>
        <taxon>Agaricineae</taxon>
        <taxon>Psathyrellaceae</taxon>
        <taxon>Coprinopsis</taxon>
    </lineage>
</organism>
<dbReference type="EMBL" id="ML210658">
    <property type="protein sequence ID" value="TFK16728.1"/>
    <property type="molecule type" value="Genomic_DNA"/>
</dbReference>
<reference evidence="1 2" key="1">
    <citation type="journal article" date="2019" name="Nat. Ecol. Evol.">
        <title>Megaphylogeny resolves global patterns of mushroom evolution.</title>
        <authorList>
            <person name="Varga T."/>
            <person name="Krizsan K."/>
            <person name="Foldi C."/>
            <person name="Dima B."/>
            <person name="Sanchez-Garcia M."/>
            <person name="Sanchez-Ramirez S."/>
            <person name="Szollosi G.J."/>
            <person name="Szarkandi J.G."/>
            <person name="Papp V."/>
            <person name="Albert L."/>
            <person name="Andreopoulos W."/>
            <person name="Angelini C."/>
            <person name="Antonin V."/>
            <person name="Barry K.W."/>
            <person name="Bougher N.L."/>
            <person name="Buchanan P."/>
            <person name="Buyck B."/>
            <person name="Bense V."/>
            <person name="Catcheside P."/>
            <person name="Chovatia M."/>
            <person name="Cooper J."/>
            <person name="Damon W."/>
            <person name="Desjardin D."/>
            <person name="Finy P."/>
            <person name="Geml J."/>
            <person name="Haridas S."/>
            <person name="Hughes K."/>
            <person name="Justo A."/>
            <person name="Karasinski D."/>
            <person name="Kautmanova I."/>
            <person name="Kiss B."/>
            <person name="Kocsube S."/>
            <person name="Kotiranta H."/>
            <person name="LaButti K.M."/>
            <person name="Lechner B.E."/>
            <person name="Liimatainen K."/>
            <person name="Lipzen A."/>
            <person name="Lukacs Z."/>
            <person name="Mihaltcheva S."/>
            <person name="Morgado L.N."/>
            <person name="Niskanen T."/>
            <person name="Noordeloos M.E."/>
            <person name="Ohm R.A."/>
            <person name="Ortiz-Santana B."/>
            <person name="Ovrebo C."/>
            <person name="Racz N."/>
            <person name="Riley R."/>
            <person name="Savchenko A."/>
            <person name="Shiryaev A."/>
            <person name="Soop K."/>
            <person name="Spirin V."/>
            <person name="Szebenyi C."/>
            <person name="Tomsovsky M."/>
            <person name="Tulloss R.E."/>
            <person name="Uehling J."/>
            <person name="Grigoriev I.V."/>
            <person name="Vagvolgyi C."/>
            <person name="Papp T."/>
            <person name="Martin F.M."/>
            <person name="Miettinen O."/>
            <person name="Hibbett D.S."/>
            <person name="Nagy L.G."/>
        </authorList>
    </citation>
    <scope>NUCLEOTIDE SEQUENCE [LARGE SCALE GENOMIC DNA]</scope>
    <source>
        <strain evidence="1 2">CBS 121175</strain>
    </source>
</reference>
<protein>
    <submittedName>
        <fullName evidence="1">Uncharacterized protein</fullName>
    </submittedName>
</protein>
<sequence>MTCDDWMHTYWSRLRGITGNFRLYIRARVCPQLSQLPQPPYITIKALQTNQTTLIYCFASAQHYDGRLENAIIVNMCTDCQCGSACGCGNSCGCGKNQLVNNNNCGSTSCTCTNCSCKPEELQA</sequence>
<dbReference type="Proteomes" id="UP000307440">
    <property type="component" value="Unassembled WGS sequence"/>
</dbReference>
<evidence type="ECO:0000313" key="1">
    <source>
        <dbReference type="EMBL" id="TFK16728.1"/>
    </source>
</evidence>
<gene>
    <name evidence="1" type="ORF">FA15DRAFT_407729</name>
</gene>
<name>A0A5C3K9X2_COPMA</name>
<accession>A0A5C3K9X2</accession>
<proteinExistence type="predicted"/>
<keyword evidence="2" id="KW-1185">Reference proteome</keyword>
<evidence type="ECO:0000313" key="2">
    <source>
        <dbReference type="Proteomes" id="UP000307440"/>
    </source>
</evidence>
<dbReference type="AlphaFoldDB" id="A0A5C3K9X2"/>